<dbReference type="VEuPathDB" id="FungiDB:A1Q1_00610"/>
<gene>
    <name evidence="3" type="ORF">A1Q1_00610</name>
</gene>
<sequence length="560" mass="62309">MKACTAELDAGMLFVKTSWPLFKSEVEAFQGSPGGPTQTPDTIRTVMEFKRTQEEFDHIFTRLETQAGALRRLRVQVMHAWCAPSETSAPSTAVETDTVASSADSLFEDNLLDVDEQPDTPPTSLPDTSSEADPAALLDEPDELNELNASDVDPDIPDLVGEAEASVNALLAGIVAFTNPGMFEDMMHLIDCAGQYDAGLEWFEEHFHAHRVHIKAFEDNSHKTAAELEDLVRATEELECISKKLKEMRRNLRLAENRFRRKHADTQAVGDSRGREPGASQQDLSDVLELSHPARNQRLRRTSCHLPIVLRSSTSRSDLLTTSPSMSHYSRPFQPHSVPAFAYFAHPPRAMTELKNQDPRVSSLYKIPSSAPRHLRWKKILRTSNPTTPSIDELFTELPEQTAQLARSGPNASPSSSNSKRKRLLEAEEDGLASAHRKVHIMHEMLSHSSSSSTSDDGLDPGAEALARLLTFKEDAEDKLALASAEKNILQRRKDALQAEVRQLKSALLASQVQVAEKEKHIKALKTYLDESPNEKIKELEDKVDTLERQNAQHVLAGRL</sequence>
<evidence type="ECO:0000256" key="1">
    <source>
        <dbReference type="SAM" id="Coils"/>
    </source>
</evidence>
<feature type="compositionally biased region" description="Low complexity" evidence="2">
    <location>
        <begin position="406"/>
        <end position="418"/>
    </location>
</feature>
<dbReference type="EMBL" id="ALBS01000126">
    <property type="protein sequence ID" value="EJT50143.1"/>
    <property type="molecule type" value="Genomic_DNA"/>
</dbReference>
<evidence type="ECO:0000313" key="4">
    <source>
        <dbReference type="Proteomes" id="UP000002748"/>
    </source>
</evidence>
<accession>J5R0Z8</accession>
<organism evidence="3 4">
    <name type="scientific">Trichosporon asahii var. asahii (strain ATCC 90039 / CBS 2479 / JCM 2466 / KCTC 7840 / NBRC 103889/ NCYC 2677 / UAMH 7654)</name>
    <name type="common">Yeast</name>
    <dbReference type="NCBI Taxonomy" id="1186058"/>
    <lineage>
        <taxon>Eukaryota</taxon>
        <taxon>Fungi</taxon>
        <taxon>Dikarya</taxon>
        <taxon>Basidiomycota</taxon>
        <taxon>Agaricomycotina</taxon>
        <taxon>Tremellomycetes</taxon>
        <taxon>Trichosporonales</taxon>
        <taxon>Trichosporonaceae</taxon>
        <taxon>Trichosporon</taxon>
    </lineage>
</organism>
<evidence type="ECO:0000313" key="3">
    <source>
        <dbReference type="EMBL" id="EJT50143.1"/>
    </source>
</evidence>
<protein>
    <submittedName>
        <fullName evidence="3">Uncharacterized protein</fullName>
    </submittedName>
</protein>
<evidence type="ECO:0000256" key="2">
    <source>
        <dbReference type="SAM" id="MobiDB-lite"/>
    </source>
</evidence>
<dbReference type="RefSeq" id="XP_014181400.1">
    <property type="nucleotide sequence ID" value="XM_014325925.1"/>
</dbReference>
<dbReference type="Proteomes" id="UP000002748">
    <property type="component" value="Unassembled WGS sequence"/>
</dbReference>
<name>J5R0Z8_TRIAS</name>
<dbReference type="GeneID" id="25984124"/>
<feature type="region of interest" description="Disordered" evidence="2">
    <location>
        <begin position="402"/>
        <end position="422"/>
    </location>
</feature>
<dbReference type="HOGENOM" id="CLU_486786_0_0_1"/>
<feature type="coiled-coil region" evidence="1">
    <location>
        <begin position="473"/>
        <end position="557"/>
    </location>
</feature>
<reference evidence="3 4" key="1">
    <citation type="journal article" date="2012" name="Eukaryot. Cell">
        <title>Draft genome sequence of CBS 2479, the standard type strain of Trichosporon asahii.</title>
        <authorList>
            <person name="Yang R.Y."/>
            <person name="Li H.T."/>
            <person name="Zhu H."/>
            <person name="Zhou G.P."/>
            <person name="Wang M."/>
            <person name="Wang L."/>
        </authorList>
    </citation>
    <scope>NUCLEOTIDE SEQUENCE [LARGE SCALE GENOMIC DNA]</scope>
    <source>
        <strain evidence="4">ATCC 90039 / CBS 2479 / JCM 2466 / KCTC 7840 / NCYC 2677 / UAMH 7654</strain>
    </source>
</reference>
<proteinExistence type="predicted"/>
<comment type="caution">
    <text evidence="3">The sequence shown here is derived from an EMBL/GenBank/DDBJ whole genome shotgun (WGS) entry which is preliminary data.</text>
</comment>
<dbReference type="AlphaFoldDB" id="J5R0Z8"/>
<dbReference type="KEGG" id="tasa:A1Q1_00610"/>
<feature type="region of interest" description="Disordered" evidence="2">
    <location>
        <begin position="263"/>
        <end position="284"/>
    </location>
</feature>
<feature type="region of interest" description="Disordered" evidence="2">
    <location>
        <begin position="112"/>
        <end position="134"/>
    </location>
</feature>
<keyword evidence="1" id="KW-0175">Coiled coil</keyword>